<evidence type="ECO:0000313" key="2">
    <source>
        <dbReference type="EMBL" id="MBP2355726.1"/>
    </source>
</evidence>
<dbReference type="Proteomes" id="UP000755585">
    <property type="component" value="Unassembled WGS sequence"/>
</dbReference>
<gene>
    <name evidence="2" type="ORF">JOF29_006836</name>
</gene>
<keyword evidence="3" id="KW-1185">Reference proteome</keyword>
<sequence>MTVSGAQSGPTALRMVLGGHLRRMRVAAGISRSDAGWEIRSSESKISRMELGRVGLRERDVSDLLTLYGLDDAEERERLLELARQANNPGWWHRYGDVLPNWFHSYIDLEAAAQMIRVYELQFVPGLLQTAEYIRAVIQLGRGVVPTEEIERRLRLRLNRQDILTRPDPVRLWAVVDEAALRRPIGGVQCIIDQLDNLIEKSQLPNVTLQIVPFALGGHAASAGAFSILRFPEEDLPNKVYIEHLDSSLYLDKPEELDQYTSAMEALCVAAPPPSKTPEILTKIRKDFESGIGVL</sequence>
<comment type="caution">
    <text evidence="2">The sequence shown here is derived from an EMBL/GenBank/DDBJ whole genome shotgun (WGS) entry which is preliminary data.</text>
</comment>
<dbReference type="EMBL" id="JAGINT010000002">
    <property type="protein sequence ID" value="MBP2355726.1"/>
    <property type="molecule type" value="Genomic_DNA"/>
</dbReference>
<protein>
    <recommendedName>
        <fullName evidence="1">DUF5753 domain-containing protein</fullName>
    </recommendedName>
</protein>
<dbReference type="InterPro" id="IPR001387">
    <property type="entry name" value="Cro/C1-type_HTH"/>
</dbReference>
<dbReference type="Pfam" id="PF13560">
    <property type="entry name" value="HTH_31"/>
    <property type="match status" value="1"/>
</dbReference>
<dbReference type="InterPro" id="IPR010982">
    <property type="entry name" value="Lambda_DNA-bd_dom_sf"/>
</dbReference>
<accession>A0ABS4UVS5</accession>
<dbReference type="CDD" id="cd00093">
    <property type="entry name" value="HTH_XRE"/>
    <property type="match status" value="1"/>
</dbReference>
<evidence type="ECO:0000313" key="3">
    <source>
        <dbReference type="Proteomes" id="UP000755585"/>
    </source>
</evidence>
<dbReference type="RefSeq" id="WP_307863818.1">
    <property type="nucleotide sequence ID" value="NZ_BAAAVU010000005.1"/>
</dbReference>
<name>A0ABS4UVS5_9ACTN</name>
<organism evidence="2 3">
    <name type="scientific">Kribbella aluminosa</name>
    <dbReference type="NCBI Taxonomy" id="416017"/>
    <lineage>
        <taxon>Bacteria</taxon>
        <taxon>Bacillati</taxon>
        <taxon>Actinomycetota</taxon>
        <taxon>Actinomycetes</taxon>
        <taxon>Propionibacteriales</taxon>
        <taxon>Kribbellaceae</taxon>
        <taxon>Kribbella</taxon>
    </lineage>
</organism>
<proteinExistence type="predicted"/>
<dbReference type="SUPFAM" id="SSF47413">
    <property type="entry name" value="lambda repressor-like DNA-binding domains"/>
    <property type="match status" value="1"/>
</dbReference>
<reference evidence="2 3" key="1">
    <citation type="submission" date="2021-03" db="EMBL/GenBank/DDBJ databases">
        <title>Sequencing the genomes of 1000 actinobacteria strains.</title>
        <authorList>
            <person name="Klenk H.-P."/>
        </authorList>
    </citation>
    <scope>NUCLEOTIDE SEQUENCE [LARGE SCALE GENOMIC DNA]</scope>
    <source>
        <strain evidence="2 3">DSM 18824</strain>
    </source>
</reference>
<feature type="domain" description="DUF5753" evidence="1">
    <location>
        <begin position="104"/>
        <end position="282"/>
    </location>
</feature>
<evidence type="ECO:0000259" key="1">
    <source>
        <dbReference type="Pfam" id="PF19054"/>
    </source>
</evidence>
<dbReference type="InterPro" id="IPR043917">
    <property type="entry name" value="DUF5753"/>
</dbReference>
<dbReference type="Pfam" id="PF19054">
    <property type="entry name" value="DUF5753"/>
    <property type="match status" value="1"/>
</dbReference>